<reference evidence="1 2" key="1">
    <citation type="journal article" date="2012" name="Genome Biol.">
        <title>Genome and low-iron response of an oceanic diatom adapted to chronic iron limitation.</title>
        <authorList>
            <person name="Lommer M."/>
            <person name="Specht M."/>
            <person name="Roy A.S."/>
            <person name="Kraemer L."/>
            <person name="Andreson R."/>
            <person name="Gutowska M.A."/>
            <person name="Wolf J."/>
            <person name="Bergner S.V."/>
            <person name="Schilhabel M.B."/>
            <person name="Klostermeier U.C."/>
            <person name="Beiko R.G."/>
            <person name="Rosenstiel P."/>
            <person name="Hippler M."/>
            <person name="Laroche J."/>
        </authorList>
    </citation>
    <scope>NUCLEOTIDE SEQUENCE [LARGE SCALE GENOMIC DNA]</scope>
    <source>
        <strain evidence="1 2">CCMP1005</strain>
    </source>
</reference>
<gene>
    <name evidence="1" type="ORF">THAOC_29179</name>
</gene>
<accession>K0RY94</accession>
<proteinExistence type="predicted"/>
<evidence type="ECO:0000313" key="1">
    <source>
        <dbReference type="EMBL" id="EJK51632.1"/>
    </source>
</evidence>
<keyword evidence="2" id="KW-1185">Reference proteome</keyword>
<evidence type="ECO:0000313" key="2">
    <source>
        <dbReference type="Proteomes" id="UP000266841"/>
    </source>
</evidence>
<feature type="non-terminal residue" evidence="1">
    <location>
        <position position="82"/>
    </location>
</feature>
<dbReference type="AlphaFoldDB" id="K0RY94"/>
<comment type="caution">
    <text evidence="1">The sequence shown here is derived from an EMBL/GenBank/DDBJ whole genome shotgun (WGS) entry which is preliminary data.</text>
</comment>
<protein>
    <submittedName>
        <fullName evidence="1">Uncharacterized protein</fullName>
    </submittedName>
</protein>
<dbReference type="Proteomes" id="UP000266841">
    <property type="component" value="Unassembled WGS sequence"/>
</dbReference>
<name>K0RY94_THAOC</name>
<organism evidence="1 2">
    <name type="scientific">Thalassiosira oceanica</name>
    <name type="common">Marine diatom</name>
    <dbReference type="NCBI Taxonomy" id="159749"/>
    <lineage>
        <taxon>Eukaryota</taxon>
        <taxon>Sar</taxon>
        <taxon>Stramenopiles</taxon>
        <taxon>Ochrophyta</taxon>
        <taxon>Bacillariophyta</taxon>
        <taxon>Coscinodiscophyceae</taxon>
        <taxon>Thalassiosirophycidae</taxon>
        <taxon>Thalassiosirales</taxon>
        <taxon>Thalassiosiraceae</taxon>
        <taxon>Thalassiosira</taxon>
    </lineage>
</organism>
<dbReference type="EMBL" id="AGNL01041313">
    <property type="protein sequence ID" value="EJK51632.1"/>
    <property type="molecule type" value="Genomic_DNA"/>
</dbReference>
<sequence>MSAELQPEFVTSASSDPPAVLLHGADMNGLGRLCAVDIGGPQPLCSISPTHHRGVAGDRFDEVFEGEGHLRFETPSRSQFDR</sequence>